<name>A0ABY1QCP6_9BURK</name>
<gene>
    <name evidence="1" type="ORF">SAMN06295970_108163</name>
</gene>
<accession>A0ABY1QCP6</accession>
<proteinExistence type="predicted"/>
<organism evidence="1 2">
    <name type="scientific">Noviherbaspirillum suwonense</name>
    <dbReference type="NCBI Taxonomy" id="1224511"/>
    <lineage>
        <taxon>Bacteria</taxon>
        <taxon>Pseudomonadati</taxon>
        <taxon>Pseudomonadota</taxon>
        <taxon>Betaproteobacteria</taxon>
        <taxon>Burkholderiales</taxon>
        <taxon>Oxalobacteraceae</taxon>
        <taxon>Noviherbaspirillum</taxon>
    </lineage>
</organism>
<protein>
    <submittedName>
        <fullName evidence="1">Uncharacterized protein</fullName>
    </submittedName>
</protein>
<reference evidence="1 2" key="1">
    <citation type="submission" date="2017-05" db="EMBL/GenBank/DDBJ databases">
        <authorList>
            <person name="Varghese N."/>
            <person name="Submissions S."/>
        </authorList>
    </citation>
    <scope>NUCLEOTIDE SEQUENCE [LARGE SCALE GENOMIC DNA]</scope>
    <source>
        <strain evidence="1 2">DSM 26001</strain>
    </source>
</reference>
<keyword evidence="2" id="KW-1185">Reference proteome</keyword>
<dbReference type="EMBL" id="FXUL01000008">
    <property type="protein sequence ID" value="SMP62590.1"/>
    <property type="molecule type" value="Genomic_DNA"/>
</dbReference>
<dbReference type="Proteomes" id="UP001158049">
    <property type="component" value="Unassembled WGS sequence"/>
</dbReference>
<comment type="caution">
    <text evidence="1">The sequence shown here is derived from an EMBL/GenBank/DDBJ whole genome shotgun (WGS) entry which is preliminary data.</text>
</comment>
<sequence>MFLFEQFMLWWEVLLWEGIRSWREYRKGSGAEDGAA</sequence>
<evidence type="ECO:0000313" key="1">
    <source>
        <dbReference type="EMBL" id="SMP62590.1"/>
    </source>
</evidence>
<evidence type="ECO:0000313" key="2">
    <source>
        <dbReference type="Proteomes" id="UP001158049"/>
    </source>
</evidence>